<dbReference type="Gene3D" id="3.40.50.300">
    <property type="entry name" value="P-loop containing nucleotide triphosphate hydrolases"/>
    <property type="match status" value="1"/>
</dbReference>
<keyword evidence="3" id="KW-1185">Reference proteome</keyword>
<dbReference type="SUPFAM" id="SSF52540">
    <property type="entry name" value="P-loop containing nucleoside triphosphate hydrolases"/>
    <property type="match status" value="1"/>
</dbReference>
<organism evidence="2 3">
    <name type="scientific">Herpetosiphon gulosus</name>
    <dbReference type="NCBI Taxonomy" id="1973496"/>
    <lineage>
        <taxon>Bacteria</taxon>
        <taxon>Bacillati</taxon>
        <taxon>Chloroflexota</taxon>
        <taxon>Chloroflexia</taxon>
        <taxon>Herpetosiphonales</taxon>
        <taxon>Herpetosiphonaceae</taxon>
        <taxon>Herpetosiphon</taxon>
    </lineage>
</organism>
<dbReference type="InterPro" id="IPR019734">
    <property type="entry name" value="TPR_rpt"/>
</dbReference>
<gene>
    <name evidence="2" type="ORF">Hgul01_03966</name>
</gene>
<sequence>MNVTHQPDDSAQSVPSLRIHVFGGLRIFIDNQRISDLATRKVEALLIYLVVNPYPHEREVLAQLLWNDLSAERTAGNLRLTLNQLRKVMDPFIEVTRHTIGLHPQARYWLDLQHCTQIFENPASPTNELASAIEHYQGDFLNGFYLRDADGFSTWQLQQVEYWRQQALVAIRRLIERYTVVSNYNEAIRWLQRLVTLDECDELAHRQLMLLLMRTGQRHTALRQYRLLEQVLEREYGLKPEPASEALQRQILATPAQRPQRLIRPTPMLYGRQAELERMTHWLAAERNQLLTIMGAGGSGKTQLALTFGWKVVNEYLGASSNGVFYISLVSADQQPQLLDAEPVLLAIVQALTLPPPRTNDIVEHLILQLQQHELIIIIDNGELLATSARLALSSLIQHIPQLRLIIGSRERMRLQNEYVLELAGLAYPQINDDSGYSPLLAEQLQHFAAVDLFVHCLQRQGKSGDLADYGHADRQAIGQICQMVHGLPLAIELIAPWMTIRSGNEIVAALSHDMQLFHSDVVDIPTRHRSIQAAFDYSWQLLDPHEQACLARLAVFPSSFNAETATIIAEVDLNVLANLRAKSLLTLEILQQQTRYALHPLLHQFAQTKLQTLAADQQTLYQRHARYFGQFSRQQEQLIHGNASQQGLMFLEQELDNIRGGWLWAVQAQQIHILGDYCIALHDFFAIRNREIEGQQLFAPAAALLNTIEHQDVEAEIVLIVVRIVSCYAEFHYILGELALSEALLQQCIDVLYRMQLQNVAELLFIYKQLGVITQRRGEYTRALDLLQRCLVQAESVNDPIKVSDTWLSIGAVLLAQGNWQAAEQAFQTCSTHYQAQKHLWGLCHSQRFLGVVALAQAHYDLAQHHFEASLDLAYQLKTPLGEALIRDQMGMLALRREDFAQSAGYLHKAFAIFQELGVEAMIGRAAIHLAQLELAQRNFQYVQPWLARAIMVAQQRQEIPLLLECYATVLQFWAAVCDGEPSHWFKLWHSLSQHPACSAETKSLLNRLQLHQHFTGQIRPTVEIELSGIERYVALCLTQIEQSQSIAVY</sequence>
<feature type="domain" description="Bacterial transcriptional activator" evidence="1">
    <location>
        <begin position="110"/>
        <end position="252"/>
    </location>
</feature>
<dbReference type="PRINTS" id="PR00364">
    <property type="entry name" value="DISEASERSIST"/>
</dbReference>
<evidence type="ECO:0000313" key="3">
    <source>
        <dbReference type="Proteomes" id="UP001428290"/>
    </source>
</evidence>
<evidence type="ECO:0000259" key="1">
    <source>
        <dbReference type="SMART" id="SM01043"/>
    </source>
</evidence>
<dbReference type="SUPFAM" id="SSF46894">
    <property type="entry name" value="C-terminal effector domain of the bipartite response regulators"/>
    <property type="match status" value="1"/>
</dbReference>
<dbReference type="InterPro" id="IPR036388">
    <property type="entry name" value="WH-like_DNA-bd_sf"/>
</dbReference>
<dbReference type="InterPro" id="IPR011990">
    <property type="entry name" value="TPR-like_helical_dom_sf"/>
</dbReference>
<dbReference type="PANTHER" id="PTHR47691">
    <property type="entry name" value="REGULATOR-RELATED"/>
    <property type="match status" value="1"/>
</dbReference>
<dbReference type="EMBL" id="BAABRU010000015">
    <property type="protein sequence ID" value="GAA5530148.1"/>
    <property type="molecule type" value="Genomic_DNA"/>
</dbReference>
<dbReference type="InterPro" id="IPR016032">
    <property type="entry name" value="Sig_transdc_resp-reg_C-effctor"/>
</dbReference>
<accession>A0ABP9X410</accession>
<name>A0ABP9X410_9CHLR</name>
<proteinExistence type="predicted"/>
<dbReference type="SUPFAM" id="SSF48452">
    <property type="entry name" value="TPR-like"/>
    <property type="match status" value="3"/>
</dbReference>
<dbReference type="InterPro" id="IPR005158">
    <property type="entry name" value="BTAD"/>
</dbReference>
<dbReference type="Gene3D" id="1.10.10.10">
    <property type="entry name" value="Winged helix-like DNA-binding domain superfamily/Winged helix DNA-binding domain"/>
    <property type="match status" value="1"/>
</dbReference>
<dbReference type="Proteomes" id="UP001428290">
    <property type="component" value="Unassembled WGS sequence"/>
</dbReference>
<protein>
    <recommendedName>
        <fullName evidence="1">Bacterial transcriptional activator domain-containing protein</fullName>
    </recommendedName>
</protein>
<reference evidence="2 3" key="1">
    <citation type="submission" date="2024-02" db="EMBL/GenBank/DDBJ databases">
        <title>Herpetosiphon gulosus NBRC 112829.</title>
        <authorList>
            <person name="Ichikawa N."/>
            <person name="Katano-Makiyama Y."/>
            <person name="Hidaka K."/>
        </authorList>
    </citation>
    <scope>NUCLEOTIDE SEQUENCE [LARGE SCALE GENOMIC DNA]</scope>
    <source>
        <strain evidence="2 3">NBRC 112829</strain>
    </source>
</reference>
<dbReference type="Gene3D" id="1.25.40.10">
    <property type="entry name" value="Tetratricopeptide repeat domain"/>
    <property type="match status" value="2"/>
</dbReference>
<dbReference type="InterPro" id="IPR027417">
    <property type="entry name" value="P-loop_NTPase"/>
</dbReference>
<evidence type="ECO:0000313" key="2">
    <source>
        <dbReference type="EMBL" id="GAA5530148.1"/>
    </source>
</evidence>
<dbReference type="RefSeq" id="WP_345723742.1">
    <property type="nucleotide sequence ID" value="NZ_BAABRU010000015.1"/>
</dbReference>
<dbReference type="Pfam" id="PF03704">
    <property type="entry name" value="BTAD"/>
    <property type="match status" value="1"/>
</dbReference>
<dbReference type="SMART" id="SM01043">
    <property type="entry name" value="BTAD"/>
    <property type="match status" value="1"/>
</dbReference>
<dbReference type="SMART" id="SM00028">
    <property type="entry name" value="TPR"/>
    <property type="match status" value="4"/>
</dbReference>
<dbReference type="PANTHER" id="PTHR47691:SF3">
    <property type="entry name" value="HTH-TYPE TRANSCRIPTIONAL REGULATOR RV0890C-RELATED"/>
    <property type="match status" value="1"/>
</dbReference>
<comment type="caution">
    <text evidence="2">The sequence shown here is derived from an EMBL/GenBank/DDBJ whole genome shotgun (WGS) entry which is preliminary data.</text>
</comment>